<dbReference type="GO" id="GO:0000785">
    <property type="term" value="C:chromatin"/>
    <property type="evidence" value="ECO:0007669"/>
    <property type="project" value="TreeGrafter"/>
</dbReference>
<evidence type="ECO:0000256" key="3">
    <source>
        <dbReference type="ARBA" id="ARBA00022833"/>
    </source>
</evidence>
<evidence type="ECO:0000259" key="5">
    <source>
        <dbReference type="PROSITE" id="PS51044"/>
    </source>
</evidence>
<evidence type="ECO:0000256" key="2">
    <source>
        <dbReference type="ARBA" id="ARBA00022771"/>
    </source>
</evidence>
<name>A0A1X2HXT9_9FUNG</name>
<gene>
    <name evidence="6" type="ORF">BCR42DRAFT_428848</name>
</gene>
<dbReference type="GO" id="GO:0008270">
    <property type="term" value="F:zinc ion binding"/>
    <property type="evidence" value="ECO:0007669"/>
    <property type="project" value="UniProtKB-KW"/>
</dbReference>
<evidence type="ECO:0000313" key="6">
    <source>
        <dbReference type="EMBL" id="ORZ04938.1"/>
    </source>
</evidence>
<proteinExistence type="predicted"/>
<dbReference type="Proteomes" id="UP000193560">
    <property type="component" value="Unassembled WGS sequence"/>
</dbReference>
<dbReference type="GO" id="GO:0061665">
    <property type="term" value="F:SUMO ligase activity"/>
    <property type="evidence" value="ECO:0007669"/>
    <property type="project" value="TreeGrafter"/>
</dbReference>
<keyword evidence="1" id="KW-0479">Metal-binding</keyword>
<dbReference type="AlphaFoldDB" id="A0A1X2HXT9"/>
<dbReference type="PANTHER" id="PTHR10782">
    <property type="entry name" value="ZINC FINGER MIZ DOMAIN-CONTAINING PROTEIN"/>
    <property type="match status" value="1"/>
</dbReference>
<evidence type="ECO:0000256" key="4">
    <source>
        <dbReference type="PROSITE-ProRule" id="PRU00452"/>
    </source>
</evidence>
<protein>
    <recommendedName>
        <fullName evidence="5">SP-RING-type domain-containing protein</fullName>
    </recommendedName>
</protein>
<keyword evidence="7" id="KW-1185">Reference proteome</keyword>
<dbReference type="Pfam" id="PF02891">
    <property type="entry name" value="zf-MIZ"/>
    <property type="match status" value="1"/>
</dbReference>
<keyword evidence="2 4" id="KW-0863">Zinc-finger</keyword>
<dbReference type="InterPro" id="IPR013083">
    <property type="entry name" value="Znf_RING/FYVE/PHD"/>
</dbReference>
<dbReference type="InterPro" id="IPR004181">
    <property type="entry name" value="Znf_MIZ"/>
</dbReference>
<dbReference type="Gene3D" id="3.30.40.10">
    <property type="entry name" value="Zinc/RING finger domain, C3HC4 (zinc finger)"/>
    <property type="match status" value="1"/>
</dbReference>
<dbReference type="PROSITE" id="PS51044">
    <property type="entry name" value="ZF_SP_RING"/>
    <property type="match status" value="1"/>
</dbReference>
<keyword evidence="3" id="KW-0862">Zinc</keyword>
<reference evidence="6 7" key="1">
    <citation type="submission" date="2016-07" db="EMBL/GenBank/DDBJ databases">
        <title>Pervasive Adenine N6-methylation of Active Genes in Fungi.</title>
        <authorList>
            <consortium name="DOE Joint Genome Institute"/>
            <person name="Mondo S.J."/>
            <person name="Dannebaum R.O."/>
            <person name="Kuo R.C."/>
            <person name="Labutti K."/>
            <person name="Haridas S."/>
            <person name="Kuo A."/>
            <person name="Salamov A."/>
            <person name="Ahrendt S.R."/>
            <person name="Lipzen A."/>
            <person name="Sullivan W."/>
            <person name="Andreopoulos W.B."/>
            <person name="Clum A."/>
            <person name="Lindquist E."/>
            <person name="Daum C."/>
            <person name="Ramamoorthy G.K."/>
            <person name="Gryganskyi A."/>
            <person name="Culley D."/>
            <person name="Magnuson J.K."/>
            <person name="James T.Y."/>
            <person name="O'Malley M.A."/>
            <person name="Stajich J.E."/>
            <person name="Spatafora J.W."/>
            <person name="Visel A."/>
            <person name="Grigoriev I.V."/>
        </authorList>
    </citation>
    <scope>NUCLEOTIDE SEQUENCE [LARGE SCALE GENOMIC DNA]</scope>
    <source>
        <strain evidence="6 7">NRRL 1336</strain>
    </source>
</reference>
<dbReference type="PANTHER" id="PTHR10782:SF4">
    <property type="entry name" value="TONALLI, ISOFORM E"/>
    <property type="match status" value="1"/>
</dbReference>
<feature type="non-terminal residue" evidence="6">
    <location>
        <position position="1"/>
    </location>
</feature>
<dbReference type="EMBL" id="MCGE01000047">
    <property type="protein sequence ID" value="ORZ04938.1"/>
    <property type="molecule type" value="Genomic_DNA"/>
</dbReference>
<dbReference type="OrthoDB" id="28127at2759"/>
<feature type="domain" description="SP-RING-type" evidence="5">
    <location>
        <begin position="356"/>
        <end position="440"/>
    </location>
</feature>
<organism evidence="6 7">
    <name type="scientific">Absidia repens</name>
    <dbReference type="NCBI Taxonomy" id="90262"/>
    <lineage>
        <taxon>Eukaryota</taxon>
        <taxon>Fungi</taxon>
        <taxon>Fungi incertae sedis</taxon>
        <taxon>Mucoromycota</taxon>
        <taxon>Mucoromycotina</taxon>
        <taxon>Mucoromycetes</taxon>
        <taxon>Mucorales</taxon>
        <taxon>Cunninghamellaceae</taxon>
        <taxon>Absidia</taxon>
    </lineage>
</organism>
<accession>A0A1X2HXT9</accession>
<dbReference type="STRING" id="90262.A0A1X2HXT9"/>
<comment type="caution">
    <text evidence="6">The sequence shown here is derived from an EMBL/GenBank/DDBJ whole genome shotgun (WGS) entry which is preliminary data.</text>
</comment>
<sequence>MNFALHKKRKKLKPTCHILTITQIRKLGKLLELPSLASAMESFMDPSNLFSFGKAKLAVIHQYLLDNNLTQVKQPPIRSRQQDHGRLLIDLIYPGYPIGTAKEQACRKDRESRPTFSKKGAIYFAYDQLPTKDSFERWEELLRLETPSVLGATPELPPSSPSLSTIPSTYRYTINMQKLERNSAGSNNQNIRLHMYIWMSPRYPLLPHLTSLKFDGVESWCEKDQEIVANRFKYIDITDKFNWDLVKTQDEETVEMEFELDDSLVSSTVKYVTICSVWEKSSIELVCQLYTKTAANYISSAMAMKKDIDQTQSDAIRFLDQCRPKDRWCLEKTETLFLDCGRTFYRSKGSANEEDDDTDDELTMGNEYISLMDPILLTKVNHPARGIFCRHATCFDAKCFFQCYIPQQLWTCPICHIQIRGIQDLYIDYDLKLAITTYPEQNRFILSNDGTYQTESQYQQPIDQPPLPSHRPLSPLILKQQPSLSPTPPSPLLLSCDKRDHAEFEDDLDTSNCDSKIEQSGKRVKIDLLDDEPVISLE</sequence>
<evidence type="ECO:0000256" key="1">
    <source>
        <dbReference type="ARBA" id="ARBA00022723"/>
    </source>
</evidence>
<evidence type="ECO:0000313" key="7">
    <source>
        <dbReference type="Proteomes" id="UP000193560"/>
    </source>
</evidence>
<dbReference type="GO" id="GO:0016925">
    <property type="term" value="P:protein sumoylation"/>
    <property type="evidence" value="ECO:0007669"/>
    <property type="project" value="TreeGrafter"/>
</dbReference>